<name>A0AA48SF03_9VIRU</name>
<reference evidence="1" key="1">
    <citation type="journal article" date="2023" name="Front. Mar. Sci.">
        <title>Tracing the invertebrate herpesviruses in the global sequence datasets.</title>
        <authorList>
            <person name="Rosani U."/>
            <person name="Gaia M."/>
            <person name="Delmont T.O."/>
            <person name="Krupovic M."/>
        </authorList>
    </citation>
    <scope>NUCLEOTIDE SEQUENCE</scope>
    <source>
        <strain evidence="1">MalacoHV4/Med/2018 155</strain>
    </source>
</reference>
<dbReference type="EMBL" id="BK063087">
    <property type="protein sequence ID" value="DBA11690.1"/>
    <property type="molecule type" value="Genomic_DNA"/>
</dbReference>
<reference evidence="1" key="2">
    <citation type="submission" date="2023-01" db="EMBL/GenBank/DDBJ databases">
        <authorList>
            <person name="Rosani U."/>
            <person name="Delmont T.O."/>
            <person name="Gaia M."/>
            <person name="Krupovic M."/>
        </authorList>
    </citation>
    <scope>NUCLEOTIDE SEQUENCE</scope>
    <source>
        <strain evidence="1">MalacoHV4/Med/2018 155</strain>
    </source>
</reference>
<evidence type="ECO:0000313" key="1">
    <source>
        <dbReference type="EMBL" id="DBA11690.1"/>
    </source>
</evidence>
<organism evidence="1">
    <name type="scientific">Malaco herpesvirus 4</name>
    <dbReference type="NCBI Taxonomy" id="3031800"/>
    <lineage>
        <taxon>Viruses</taxon>
        <taxon>Duplodnaviria</taxon>
        <taxon>Heunggongvirae</taxon>
        <taxon>Peploviricota</taxon>
        <taxon>Herviviricetes</taxon>
        <taxon>Herpesvirales</taxon>
        <taxon>Malacoherpesviridae</taxon>
    </lineage>
</organism>
<proteinExistence type="predicted"/>
<sequence length="1207" mass="136688">MGRLPNICFARCIVSTDDLAIFTKPTVADETYDAVNVMLGNNANCGATVTFSMWFLNYLVDGRSVVVDTFEQYFGVTYDVLKRRMESLAVECTGAIVLEAVRRDPITASDPIAIVYFTCNADTRDEILQSGQFTSSHLRDKQCTLKWITLKEYVISFDTTSGNNVYAHTLSWTALLAVATNKLNKLDTDFDNHCCVSTGFMILDTHQLIGELHNWYSKTLGYTAALAPFNVVRVLLFFHINLRYVACDRMIPCHFHSIMDAIMNRNRSDILATGVNGSMRVPLHSLHNMEKINGLDSARDMAGMSFHNGTRMQQYIHMYNENLSQVSSNCEMFMDTVVKSCRKARTNYSHAELFVSREIDRLTVEMSKTIPPNIFEHGAFKTWCQRITREVTSDLDMETRYDSVLKNLKCIEHGRVYYNLYQSMPHKLVHAKRCNIVRQNDNKTGDLHMFTQLPIVEGPVYEIQSGRLCTEHVEKNTVISFKHTKRLAGRADPVATGSAIFSEIVRKRRDTSVVIDNDLTCTTEGAVGIVPENTKQKLTQTNYFKSAANCTPIWMTQELSGSSRIIYTYHTLIPSRSADQRVALPLLNLLKNDMYVEHTGDIAFGTTSEMSNPGLHVSTIMLDVDLNSSTRIDLRDCSSFDLIETSVYLDLVDNSMKVLSMMGFESRDVTHYVFRTQKNSSVCNSVGLRHLIALPHTAVFTTIACSQLVAILNSQRHRYKDTLALFRGDSVNNHIYDTAIYGKNGGACHGLRGPYQCKVDGDGRLNLVFRSDMLIHSLSEHIPYRRRFMHGWHEDECGNHVLMGRVIEKIVDVELMEDEIYLNRVESNQTHAYVGNKCLTRALDIVNNIETHILFTPTKGGMNALELTEERLYLLVSFVNRLWAKQKVQCMNWMHANDFDDYDCLADTEFCLVEGQLKLCASHTRDPVLKFCLFRCHTRAVTGFYASIGLSSTSVSKLFILCKCFKKSCEGKRTAMHCNMNLMNVFKFPELYETFVGVHNTAKAQHVKNELRLYCIEHPVQENVSIMESIQTSTGNSKCVAPASYDKQSRLFPTPSSSNGHGAFNTGHLFVLKYMDKNVDIADYIGNDPVSETMALYACAVYDTSTHNYITAFRTTRQFYVVLSSCEPIKGGPSQNALSTQCNIKVYVCKDIKLLHAFLESGKHPVVSLELLLRLTATWNKEGHSLVTRQPVIMKEDVVNKRMKYIC</sequence>
<protein>
    <submittedName>
        <fullName evidence="1">ORF76</fullName>
    </submittedName>
</protein>
<accession>A0AA48SF03</accession>